<keyword evidence="1" id="KW-0472">Membrane</keyword>
<protein>
    <submittedName>
        <fullName evidence="2">Uncharacterized protein</fullName>
    </submittedName>
</protein>
<gene>
    <name evidence="2" type="ORF">I568_01329</name>
</gene>
<name>S0K5X1_9ENTE</name>
<evidence type="ECO:0000313" key="2">
    <source>
        <dbReference type="EMBL" id="EOW83882.1"/>
    </source>
</evidence>
<dbReference type="RefSeq" id="WP_016183798.1">
    <property type="nucleotide sequence ID" value="NZ_JXKI01000047.1"/>
</dbReference>
<keyword evidence="3" id="KW-1185">Reference proteome</keyword>
<dbReference type="AlphaFoldDB" id="S0K5X1"/>
<evidence type="ECO:0000256" key="1">
    <source>
        <dbReference type="SAM" id="Phobius"/>
    </source>
</evidence>
<dbReference type="EMBL" id="ASWJ01000006">
    <property type="protein sequence ID" value="EOW83882.1"/>
    <property type="molecule type" value="Genomic_DNA"/>
</dbReference>
<feature type="transmembrane region" description="Helical" evidence="1">
    <location>
        <begin position="57"/>
        <end position="77"/>
    </location>
</feature>
<accession>S0K5X1</accession>
<proteinExistence type="predicted"/>
<keyword evidence="1" id="KW-0812">Transmembrane</keyword>
<evidence type="ECO:0000313" key="3">
    <source>
        <dbReference type="Proteomes" id="UP000014113"/>
    </source>
</evidence>
<keyword evidence="1" id="KW-1133">Transmembrane helix</keyword>
<comment type="caution">
    <text evidence="2">The sequence shown here is derived from an EMBL/GenBank/DDBJ whole genome shotgun (WGS) entry which is preliminary data.</text>
</comment>
<sequence length="91" mass="10804">MRIRHLFLCMALIMGLIGTLLSVNFLPVPINPEDLTQQQIDYFIQEGTINYEFGKKLQFFALVFFVVYMYFLVKNLYTFIKNRIKQNANKD</sequence>
<reference evidence="2 3" key="1">
    <citation type="submission" date="2013-03" db="EMBL/GenBank/DDBJ databases">
        <title>The Genome Sequence of Enterococcus columbae ATCC_51263 (PacBio/Illumina hybrid assembly).</title>
        <authorList>
            <consortium name="The Broad Institute Genomics Platform"/>
            <consortium name="The Broad Institute Genome Sequencing Center for Infectious Disease"/>
            <person name="Earl A."/>
            <person name="Russ C."/>
            <person name="Gilmore M."/>
            <person name="Surin D."/>
            <person name="Walker B."/>
            <person name="Young S."/>
            <person name="Zeng Q."/>
            <person name="Gargeya S."/>
            <person name="Fitzgerald M."/>
            <person name="Haas B."/>
            <person name="Abouelleil A."/>
            <person name="Allen A.W."/>
            <person name="Alvarado L."/>
            <person name="Arachchi H.M."/>
            <person name="Berlin A.M."/>
            <person name="Chapman S.B."/>
            <person name="Gainer-Dewar J."/>
            <person name="Goldberg J."/>
            <person name="Griggs A."/>
            <person name="Gujja S."/>
            <person name="Hansen M."/>
            <person name="Howarth C."/>
            <person name="Imamovic A."/>
            <person name="Ireland A."/>
            <person name="Larimer J."/>
            <person name="McCowan C."/>
            <person name="Murphy C."/>
            <person name="Pearson M."/>
            <person name="Poon T.W."/>
            <person name="Priest M."/>
            <person name="Roberts A."/>
            <person name="Saif S."/>
            <person name="Shea T."/>
            <person name="Sisk P."/>
            <person name="Sykes S."/>
            <person name="Wortman J."/>
            <person name="Nusbaum C."/>
            <person name="Birren B."/>
        </authorList>
    </citation>
    <scope>NUCLEOTIDE SEQUENCE [LARGE SCALE GENOMIC DNA]</scope>
    <source>
        <strain evidence="2 3">ATCC 51263</strain>
    </source>
</reference>
<dbReference type="Proteomes" id="UP000014113">
    <property type="component" value="Unassembled WGS sequence"/>
</dbReference>
<organism evidence="2 3">
    <name type="scientific">Enterococcus columbae DSM 7374 = ATCC 51263</name>
    <dbReference type="NCBI Taxonomy" id="1121865"/>
    <lineage>
        <taxon>Bacteria</taxon>
        <taxon>Bacillati</taxon>
        <taxon>Bacillota</taxon>
        <taxon>Bacilli</taxon>
        <taxon>Lactobacillales</taxon>
        <taxon>Enterococcaceae</taxon>
        <taxon>Enterococcus</taxon>
    </lineage>
</organism>